<feature type="domain" description="Tyr recombinase" evidence="2">
    <location>
        <begin position="241"/>
        <end position="453"/>
    </location>
</feature>
<dbReference type="InterPro" id="IPR050090">
    <property type="entry name" value="Tyrosine_recombinase_XerCD"/>
</dbReference>
<organism evidence="3 4">
    <name type="scientific">Streptomyces goshikiensis</name>
    <dbReference type="NCBI Taxonomy" id="1942"/>
    <lineage>
        <taxon>Bacteria</taxon>
        <taxon>Bacillati</taxon>
        <taxon>Actinomycetota</taxon>
        <taxon>Actinomycetes</taxon>
        <taxon>Kitasatosporales</taxon>
        <taxon>Streptomycetaceae</taxon>
        <taxon>Streptomyces</taxon>
    </lineage>
</organism>
<evidence type="ECO:0000259" key="2">
    <source>
        <dbReference type="PROSITE" id="PS51898"/>
    </source>
</evidence>
<reference evidence="3" key="1">
    <citation type="submission" date="2022-10" db="EMBL/GenBank/DDBJ databases">
        <title>The complete genomes of actinobacterial strains from the NBC collection.</title>
        <authorList>
            <person name="Joergensen T.S."/>
            <person name="Alvarez Arevalo M."/>
            <person name="Sterndorff E.B."/>
            <person name="Faurdal D."/>
            <person name="Vuksanovic O."/>
            <person name="Mourched A.-S."/>
            <person name="Charusanti P."/>
            <person name="Shaw S."/>
            <person name="Blin K."/>
            <person name="Weber T."/>
        </authorList>
    </citation>
    <scope>NUCLEOTIDE SEQUENCE</scope>
    <source>
        <strain evidence="3">NBC_00283</strain>
    </source>
</reference>
<evidence type="ECO:0000256" key="1">
    <source>
        <dbReference type="ARBA" id="ARBA00023172"/>
    </source>
</evidence>
<dbReference type="PROSITE" id="PS51898">
    <property type="entry name" value="TYR_RECOMBINASE"/>
    <property type="match status" value="1"/>
</dbReference>
<evidence type="ECO:0000313" key="4">
    <source>
        <dbReference type="Proteomes" id="UP001432075"/>
    </source>
</evidence>
<dbReference type="PANTHER" id="PTHR30349:SF64">
    <property type="entry name" value="PROPHAGE INTEGRASE INTD-RELATED"/>
    <property type="match status" value="1"/>
</dbReference>
<dbReference type="InterPro" id="IPR013762">
    <property type="entry name" value="Integrase-like_cat_sf"/>
</dbReference>
<dbReference type="RefSeq" id="WP_328776240.1">
    <property type="nucleotide sequence ID" value="NZ_CP108057.1"/>
</dbReference>
<accession>A0ABZ1RMI8</accession>
<proteinExistence type="predicted"/>
<dbReference type="InterPro" id="IPR011010">
    <property type="entry name" value="DNA_brk_join_enz"/>
</dbReference>
<dbReference type="Gene3D" id="1.10.443.10">
    <property type="entry name" value="Intergrase catalytic core"/>
    <property type="match status" value="1"/>
</dbReference>
<keyword evidence="4" id="KW-1185">Reference proteome</keyword>
<dbReference type="EMBL" id="CP108057">
    <property type="protein sequence ID" value="WUO47708.1"/>
    <property type="molecule type" value="Genomic_DNA"/>
</dbReference>
<protein>
    <submittedName>
        <fullName evidence="3">Site-specific integrase</fullName>
    </submittedName>
</protein>
<dbReference type="PANTHER" id="PTHR30349">
    <property type="entry name" value="PHAGE INTEGRASE-RELATED"/>
    <property type="match status" value="1"/>
</dbReference>
<dbReference type="Proteomes" id="UP001432075">
    <property type="component" value="Chromosome"/>
</dbReference>
<evidence type="ECO:0000313" key="3">
    <source>
        <dbReference type="EMBL" id="WUO47708.1"/>
    </source>
</evidence>
<dbReference type="InterPro" id="IPR002104">
    <property type="entry name" value="Integrase_catalytic"/>
</dbReference>
<keyword evidence="1" id="KW-0233">DNA recombination</keyword>
<name>A0ABZ1RMI8_9ACTN</name>
<gene>
    <name evidence="3" type="ORF">OHU17_18625</name>
</gene>
<dbReference type="SUPFAM" id="SSF56349">
    <property type="entry name" value="DNA breaking-rejoining enzymes"/>
    <property type="match status" value="1"/>
</dbReference>
<sequence length="468" mass="51974">MYTYDVRIWGIRSRQSKSAPYQLRWIVGGEEHQAPFLTKTLADGRRSQLMSAVRDGEQFDVTSGLPVSELRQLKSPTWFEHARAYTCMKWPGAAAKHRVGIAEAMTNVTMALVTGGKAAPDPKVLRLALRTWAFQMKQDATGSFVARMEVEEPPADAAQALEWMAKHSLRVSEVAESKNLRRALTALSRLLNGKRAADNTVRRKRAVLSNALRYAVECDALPTNPLPKVDWDPPQTDDEVDFQYVPGPELASRLLDAVRAQGHRGEHLHAFFGCMYYAAMRPSEVAALTKADCKLPSKGWGELVLRRSRPEVGAGWTDGGTPYDERGLKRRARKATRSVPIPPVLVLMLRAHLNCDGIATDGRLFRAVEGGRVGSNEYTRVWDEARRQALPAPDVETPLAEVPYSLRHACVSLWIKAGVDPVEVARRAGHSVAVLWKFYAKILRGQQQVSNQLIDQALAEDGTSGESY</sequence>